<feature type="domain" description="TPX2 C-terminal" evidence="8">
    <location>
        <begin position="358"/>
        <end position="432"/>
    </location>
</feature>
<feature type="compositionally biased region" description="Basic and acidic residues" evidence="7">
    <location>
        <begin position="425"/>
        <end position="439"/>
    </location>
</feature>
<feature type="compositionally biased region" description="Basic and acidic residues" evidence="7">
    <location>
        <begin position="202"/>
        <end position="212"/>
    </location>
</feature>
<feature type="compositionally biased region" description="Polar residues" evidence="7">
    <location>
        <begin position="1"/>
        <end position="20"/>
    </location>
</feature>
<evidence type="ECO:0000313" key="9">
    <source>
        <dbReference type="EMBL" id="KAF5791979.1"/>
    </source>
</evidence>
<keyword evidence="6" id="KW-0175">Coiled coil</keyword>
<accession>A0A251RPV7</accession>
<organism evidence="10 11">
    <name type="scientific">Helianthus annuus</name>
    <name type="common">Common sunflower</name>
    <dbReference type="NCBI Taxonomy" id="4232"/>
    <lineage>
        <taxon>Eukaryota</taxon>
        <taxon>Viridiplantae</taxon>
        <taxon>Streptophyta</taxon>
        <taxon>Embryophyta</taxon>
        <taxon>Tracheophyta</taxon>
        <taxon>Spermatophyta</taxon>
        <taxon>Magnoliopsida</taxon>
        <taxon>eudicotyledons</taxon>
        <taxon>Gunneridae</taxon>
        <taxon>Pentapetalae</taxon>
        <taxon>asterids</taxon>
        <taxon>campanulids</taxon>
        <taxon>Asterales</taxon>
        <taxon>Asteraceae</taxon>
        <taxon>Asteroideae</taxon>
        <taxon>Heliantheae alliance</taxon>
        <taxon>Heliantheae</taxon>
        <taxon>Helianthus</taxon>
    </lineage>
</organism>
<feature type="region of interest" description="Disordered" evidence="7">
    <location>
        <begin position="127"/>
        <end position="172"/>
    </location>
</feature>
<keyword evidence="11" id="KW-1185">Reference proteome</keyword>
<dbReference type="GO" id="GO:0008017">
    <property type="term" value="F:microtubule binding"/>
    <property type="evidence" value="ECO:0000318"/>
    <property type="project" value="GO_Central"/>
</dbReference>
<feature type="region of interest" description="Disordered" evidence="7">
    <location>
        <begin position="1"/>
        <end position="62"/>
    </location>
</feature>
<evidence type="ECO:0000256" key="7">
    <source>
        <dbReference type="SAM" id="MobiDB-lite"/>
    </source>
</evidence>
<keyword evidence="4" id="KW-0493">Microtubule</keyword>
<dbReference type="GO" id="GO:0005819">
    <property type="term" value="C:spindle"/>
    <property type="evidence" value="ECO:0007669"/>
    <property type="project" value="InterPro"/>
</dbReference>
<evidence type="ECO:0000259" key="8">
    <source>
        <dbReference type="Pfam" id="PF06886"/>
    </source>
</evidence>
<dbReference type="InterPro" id="IPR009675">
    <property type="entry name" value="TPX2_fam"/>
</dbReference>
<dbReference type="Proteomes" id="UP000215914">
    <property type="component" value="Chromosome 17"/>
</dbReference>
<reference evidence="9" key="3">
    <citation type="submission" date="2020-06" db="EMBL/GenBank/DDBJ databases">
        <title>Helianthus annuus Genome sequencing and assembly Release 2.</title>
        <authorList>
            <person name="Gouzy J."/>
            <person name="Langlade N."/>
            <person name="Munos S."/>
        </authorList>
    </citation>
    <scope>NUCLEOTIDE SEQUENCE</scope>
    <source>
        <tissue evidence="9">Leaves</tissue>
    </source>
</reference>
<dbReference type="InterPro" id="IPR027329">
    <property type="entry name" value="TPX2_C"/>
</dbReference>
<dbReference type="AlphaFoldDB" id="A0A251RPV7"/>
<sequence length="465" mass="52908">MESKVETASVTPSKLKQTGKSKLPENVNPNVTSPNLKASKSPAVKSAIKSQRSEKICSPSPKKKIRERKFVVAKKNAKRENNKTLGSVNCKCKAGVDSSRCLCVAYETLRASQEGFFKSQIEAAVKEEEEKQIESGNPNLPVSSEAKSEEDGVVETSGEKRRREKLLDSGTGSGRVMSLIKAFENKLTLPKVDDDDDDDDVEKEKEEERVEDWKKCDSKWEFSSSSFCSPDLLLTAENLGLNSRVSSSLDSKRGSISNRTSNGGRRSRRNSSESASTLGGSRWKRRTNRATSQQPFMLRTEQRGRSKQEEFMKKVQEMMIEQEKQRIPIAQGLPWTTDEPECLVKPPVKESTKPVNLVLHSDVRAVERAEFDHQVLEKLSYIEQYRLERERLQKMEEEEELRRLRKELVPKAQPMPYFDRPFIPRRSEKQPTIPKEPKFHNHPQHKKVKCCGSISSWSDMCAQSQ</sequence>
<dbReference type="EMBL" id="CM007906">
    <property type="protein sequence ID" value="OTF86533.1"/>
    <property type="molecule type" value="Genomic_DNA"/>
</dbReference>
<evidence type="ECO:0000256" key="5">
    <source>
        <dbReference type="ARBA" id="ARBA00023212"/>
    </source>
</evidence>
<proteinExistence type="inferred from homology"/>
<reference evidence="10" key="2">
    <citation type="submission" date="2017-02" db="EMBL/GenBank/DDBJ databases">
        <title>Sunflower complete genome.</title>
        <authorList>
            <person name="Langlade N."/>
            <person name="Munos S."/>
        </authorList>
    </citation>
    <scope>NUCLEOTIDE SEQUENCE [LARGE SCALE GENOMIC DNA]</scope>
    <source>
        <tissue evidence="10">Leaves</tissue>
    </source>
</reference>
<evidence type="ECO:0000256" key="4">
    <source>
        <dbReference type="ARBA" id="ARBA00022701"/>
    </source>
</evidence>
<dbReference type="Gramene" id="mRNA:HanXRQr2_Chr09g0400851">
    <property type="protein sequence ID" value="mRNA:HanXRQr2_Chr09g0400851"/>
    <property type="gene ID" value="HanXRQr2_Chr09g0400851"/>
</dbReference>
<evidence type="ECO:0000256" key="1">
    <source>
        <dbReference type="ARBA" id="ARBA00004245"/>
    </source>
</evidence>
<evidence type="ECO:0000256" key="6">
    <source>
        <dbReference type="SAM" id="Coils"/>
    </source>
</evidence>
<dbReference type="GO" id="GO:0090307">
    <property type="term" value="P:mitotic spindle assembly"/>
    <property type="evidence" value="ECO:0000318"/>
    <property type="project" value="GO_Central"/>
</dbReference>
<feature type="coiled-coil region" evidence="6">
    <location>
        <begin position="378"/>
        <end position="407"/>
    </location>
</feature>
<reference evidence="9 11" key="1">
    <citation type="journal article" date="2017" name="Nature">
        <title>The sunflower genome provides insights into oil metabolism, flowering and Asterid evolution.</title>
        <authorList>
            <person name="Badouin H."/>
            <person name="Gouzy J."/>
            <person name="Grassa C.J."/>
            <person name="Murat F."/>
            <person name="Staton S.E."/>
            <person name="Cottret L."/>
            <person name="Lelandais-Briere C."/>
            <person name="Owens G.L."/>
            <person name="Carrere S."/>
            <person name="Mayjonade B."/>
            <person name="Legrand L."/>
            <person name="Gill N."/>
            <person name="Kane N.C."/>
            <person name="Bowers J.E."/>
            <person name="Hubner S."/>
            <person name="Bellec A."/>
            <person name="Berard A."/>
            <person name="Berges H."/>
            <person name="Blanchet N."/>
            <person name="Boniface M.C."/>
            <person name="Brunel D."/>
            <person name="Catrice O."/>
            <person name="Chaidir N."/>
            <person name="Claudel C."/>
            <person name="Donnadieu C."/>
            <person name="Faraut T."/>
            <person name="Fievet G."/>
            <person name="Helmstetter N."/>
            <person name="King M."/>
            <person name="Knapp S.J."/>
            <person name="Lai Z."/>
            <person name="Le Paslier M.C."/>
            <person name="Lippi Y."/>
            <person name="Lorenzon L."/>
            <person name="Mandel J.R."/>
            <person name="Marage G."/>
            <person name="Marchand G."/>
            <person name="Marquand E."/>
            <person name="Bret-Mestries E."/>
            <person name="Morien E."/>
            <person name="Nambeesan S."/>
            <person name="Nguyen T."/>
            <person name="Pegot-Espagnet P."/>
            <person name="Pouilly N."/>
            <person name="Raftis F."/>
            <person name="Sallet E."/>
            <person name="Schiex T."/>
            <person name="Thomas J."/>
            <person name="Vandecasteele C."/>
            <person name="Vares D."/>
            <person name="Vear F."/>
            <person name="Vautrin S."/>
            <person name="Crespi M."/>
            <person name="Mangin B."/>
            <person name="Burke J.M."/>
            <person name="Salse J."/>
            <person name="Munos S."/>
            <person name="Vincourt P."/>
            <person name="Rieseberg L.H."/>
            <person name="Langlade N.B."/>
        </authorList>
    </citation>
    <scope>NUCLEOTIDE SEQUENCE [LARGE SCALE GENOMIC DNA]</scope>
    <source>
        <strain evidence="11">cv. SF193</strain>
        <tissue evidence="9">Leaves</tissue>
    </source>
</reference>
<feature type="compositionally biased region" description="Low complexity" evidence="7">
    <location>
        <begin position="254"/>
        <end position="264"/>
    </location>
</feature>
<feature type="compositionally biased region" description="Basic and acidic residues" evidence="7">
    <location>
        <begin position="157"/>
        <end position="167"/>
    </location>
</feature>
<dbReference type="EMBL" id="MNCJ02000324">
    <property type="protein sequence ID" value="KAF5791979.1"/>
    <property type="molecule type" value="Genomic_DNA"/>
</dbReference>
<feature type="compositionally biased region" description="Polar residues" evidence="7">
    <location>
        <begin position="27"/>
        <end position="38"/>
    </location>
</feature>
<dbReference type="GO" id="GO:0005880">
    <property type="term" value="C:nuclear microtubule"/>
    <property type="evidence" value="ECO:0000318"/>
    <property type="project" value="GO_Central"/>
</dbReference>
<dbReference type="GO" id="GO:0060236">
    <property type="term" value="P:regulation of mitotic spindle organization"/>
    <property type="evidence" value="ECO:0007669"/>
    <property type="project" value="InterPro"/>
</dbReference>
<keyword evidence="5" id="KW-0206">Cytoskeleton</keyword>
<comment type="similarity">
    <text evidence="2">Belongs to the TPX2 family.</text>
</comment>
<evidence type="ECO:0000313" key="10">
    <source>
        <dbReference type="EMBL" id="OTF86533.1"/>
    </source>
</evidence>
<gene>
    <name evidence="10" type="ORF">HannXRQ_Chr17g0551801</name>
    <name evidence="9" type="ORF">HanXRQr2_Chr09g0400851</name>
</gene>
<protein>
    <submittedName>
        <fullName evidence="10">Putative TPX2 (Targeting protein for Xklp2) protein family</fullName>
    </submittedName>
</protein>
<dbReference type="OrthoDB" id="7677582at2759"/>
<feature type="region of interest" description="Disordered" evidence="7">
    <location>
        <begin position="190"/>
        <end position="212"/>
    </location>
</feature>
<dbReference type="GO" id="GO:0030295">
    <property type="term" value="F:protein kinase activator activity"/>
    <property type="evidence" value="ECO:0000318"/>
    <property type="project" value="GO_Central"/>
</dbReference>
<name>A0A251RPV7_HELAN</name>
<feature type="region of interest" description="Disordered" evidence="7">
    <location>
        <begin position="244"/>
        <end position="295"/>
    </location>
</feature>
<dbReference type="OMA" id="SCLSWND"/>
<evidence type="ECO:0000256" key="2">
    <source>
        <dbReference type="ARBA" id="ARBA00005885"/>
    </source>
</evidence>
<evidence type="ECO:0000313" key="11">
    <source>
        <dbReference type="Proteomes" id="UP000215914"/>
    </source>
</evidence>
<dbReference type="InParanoid" id="A0A251RPV7"/>
<comment type="subcellular location">
    <subcellularLocation>
        <location evidence="1">Cytoplasm</location>
        <location evidence="1">Cytoskeleton</location>
    </subcellularLocation>
</comment>
<feature type="region of interest" description="Disordered" evidence="7">
    <location>
        <begin position="418"/>
        <end position="446"/>
    </location>
</feature>
<evidence type="ECO:0000256" key="3">
    <source>
        <dbReference type="ARBA" id="ARBA00022490"/>
    </source>
</evidence>
<dbReference type="FunCoup" id="A0A251RPV7">
    <property type="interactions" value="553"/>
</dbReference>
<dbReference type="PANTHER" id="PTHR14326">
    <property type="entry name" value="TARGETING PROTEIN FOR XKLP2"/>
    <property type="match status" value="1"/>
</dbReference>
<dbReference type="Pfam" id="PF06886">
    <property type="entry name" value="TPX2"/>
    <property type="match status" value="1"/>
</dbReference>
<keyword evidence="3" id="KW-0963">Cytoplasm</keyword>
<dbReference type="PANTHER" id="PTHR14326:SF58">
    <property type="entry name" value="TPX2 (TARGETING PROTEIN FOR XKLP2) PROTEIN FAMILY"/>
    <property type="match status" value="1"/>
</dbReference>